<dbReference type="InterPro" id="IPR023991">
    <property type="entry name" value="Bacteriocin_IIb_lactobn/cerein"/>
</dbReference>
<keyword evidence="3" id="KW-1185">Reference proteome</keyword>
<evidence type="ECO:0000256" key="1">
    <source>
        <dbReference type="SAM" id="Phobius"/>
    </source>
</evidence>
<evidence type="ECO:0008006" key="4">
    <source>
        <dbReference type="Google" id="ProtNLM"/>
    </source>
</evidence>
<sequence>MTELSLDEMKHVNGGVAPLIVVGAIQIGKALAGGFALGVAAGSLMALLDF</sequence>
<dbReference type="RefSeq" id="WP_095507081.1">
    <property type="nucleotide sequence ID" value="NZ_BSNC01000011.1"/>
</dbReference>
<reference evidence="2" key="2">
    <citation type="submission" date="2023-01" db="EMBL/GenBank/DDBJ databases">
        <title>Draft genome sequence of Paraferrimonas sedimenticola strain NBRC 101628.</title>
        <authorList>
            <person name="Sun Q."/>
            <person name="Mori K."/>
        </authorList>
    </citation>
    <scope>NUCLEOTIDE SEQUENCE</scope>
    <source>
        <strain evidence="2">NBRC 101628</strain>
    </source>
</reference>
<reference evidence="2" key="1">
    <citation type="journal article" date="2014" name="Int. J. Syst. Evol. Microbiol.">
        <title>Complete genome sequence of Corynebacterium casei LMG S-19264T (=DSM 44701T), isolated from a smear-ripened cheese.</title>
        <authorList>
            <consortium name="US DOE Joint Genome Institute (JGI-PGF)"/>
            <person name="Walter F."/>
            <person name="Albersmeier A."/>
            <person name="Kalinowski J."/>
            <person name="Ruckert C."/>
        </authorList>
    </citation>
    <scope>NUCLEOTIDE SEQUENCE</scope>
    <source>
        <strain evidence="2">NBRC 101628</strain>
    </source>
</reference>
<keyword evidence="1" id="KW-0812">Transmembrane</keyword>
<comment type="caution">
    <text evidence="2">The sequence shown here is derived from an EMBL/GenBank/DDBJ whole genome shotgun (WGS) entry which is preliminary data.</text>
</comment>
<gene>
    <name evidence="2" type="ORF">GCM10007895_30710</name>
</gene>
<protein>
    <recommendedName>
        <fullName evidence="4">Class IIb bacteriocin, lactobin A/cerein 7B family</fullName>
    </recommendedName>
</protein>
<keyword evidence="1" id="KW-0472">Membrane</keyword>
<accession>A0AA37W0B9</accession>
<name>A0AA37W0B9_9GAMM</name>
<evidence type="ECO:0000313" key="2">
    <source>
        <dbReference type="EMBL" id="GLP97764.1"/>
    </source>
</evidence>
<proteinExistence type="predicted"/>
<dbReference type="NCBIfam" id="TIGR03949">
    <property type="entry name" value="bact_IIb_cerein"/>
    <property type="match status" value="1"/>
</dbReference>
<dbReference type="AlphaFoldDB" id="A0AA37W0B9"/>
<keyword evidence="1" id="KW-1133">Transmembrane helix</keyword>
<dbReference type="Proteomes" id="UP001161422">
    <property type="component" value="Unassembled WGS sequence"/>
</dbReference>
<organism evidence="2 3">
    <name type="scientific">Paraferrimonas sedimenticola</name>
    <dbReference type="NCBI Taxonomy" id="375674"/>
    <lineage>
        <taxon>Bacteria</taxon>
        <taxon>Pseudomonadati</taxon>
        <taxon>Pseudomonadota</taxon>
        <taxon>Gammaproteobacteria</taxon>
        <taxon>Alteromonadales</taxon>
        <taxon>Ferrimonadaceae</taxon>
        <taxon>Paraferrimonas</taxon>
    </lineage>
</organism>
<evidence type="ECO:0000313" key="3">
    <source>
        <dbReference type="Proteomes" id="UP001161422"/>
    </source>
</evidence>
<dbReference type="EMBL" id="BSNC01000011">
    <property type="protein sequence ID" value="GLP97764.1"/>
    <property type="molecule type" value="Genomic_DNA"/>
</dbReference>
<feature type="transmembrane region" description="Helical" evidence="1">
    <location>
        <begin position="20"/>
        <end position="48"/>
    </location>
</feature>